<dbReference type="PANTHER" id="PTHR12526:SF630">
    <property type="entry name" value="GLYCOSYLTRANSFERASE"/>
    <property type="match status" value="1"/>
</dbReference>
<comment type="caution">
    <text evidence="2">The sequence shown here is derived from an EMBL/GenBank/DDBJ whole genome shotgun (WGS) entry which is preliminary data.</text>
</comment>
<evidence type="ECO:0000313" key="2">
    <source>
        <dbReference type="EMBL" id="OFD89645.1"/>
    </source>
</evidence>
<sequence>MKKKILFVIDSLQSGGAEKSLVSLLSSLDYKKYEVDLLMFSASGLYLPLLPKRVNVLDVPVVIKRQAEKYKNLIKHKYFKELFLRIGASISLRNPYINNNLHTAQIVWRWVSKGMDNLKGKYDVAIAYSQGMPTYFVANKVYASKKIAWVNTDYRLAAYNKDFDLKYYEDFNEIVAVSDVCKEVLIQEIPKIESRVQVVYDIISPTLIKSMANEGDGFSDQFEGLRILTIGRLVYEKGYELAVEACYKLKQKGYKFKWYVIGEGNLQNKLEEMISKYNLHDTFILLGTHKNPYPFIKQSDIYVQPSRYEGYGLAIAEARIFQKPIVVTDFITVHNQIKNRENGLIVKMNSEEVYEGIEEIIEDNLLKKYLCENLKNEQVGTEGELKKVYALLEKY</sequence>
<dbReference type="AlphaFoldDB" id="A0A1E8BKA8"/>
<accession>A0A1E8BKA8</accession>
<dbReference type="Pfam" id="PF00534">
    <property type="entry name" value="Glycos_transf_1"/>
    <property type="match status" value="1"/>
</dbReference>
<dbReference type="InterPro" id="IPR001296">
    <property type="entry name" value="Glyco_trans_1"/>
</dbReference>
<name>A0A1E8BKA8_BACMY</name>
<gene>
    <name evidence="2" type="ORF">BWGOE11_37740</name>
</gene>
<dbReference type="PANTHER" id="PTHR12526">
    <property type="entry name" value="GLYCOSYLTRANSFERASE"/>
    <property type="match status" value="1"/>
</dbReference>
<evidence type="ECO:0000259" key="1">
    <source>
        <dbReference type="Pfam" id="PF00534"/>
    </source>
</evidence>
<dbReference type="PATRIC" id="fig|86662.28.peg.3903"/>
<protein>
    <submittedName>
        <fullName evidence="2">Glycosyl transferase</fullName>
    </submittedName>
</protein>
<evidence type="ECO:0000313" key="3">
    <source>
        <dbReference type="Proteomes" id="UP000175835"/>
    </source>
</evidence>
<dbReference type="EMBL" id="LXLX01000046">
    <property type="protein sequence ID" value="OFD89645.1"/>
    <property type="molecule type" value="Genomic_DNA"/>
</dbReference>
<reference evidence="2 3" key="1">
    <citation type="submission" date="2016-05" db="EMBL/GenBank/DDBJ databases">
        <title>Bacillus thuringiensis and Bacillus weihenstephanensis as novel biocontrol agents of wilt causing Verticillium species.</title>
        <authorList>
            <person name="Hollensteiner J."/>
            <person name="Wemheuer F."/>
            <person name="Harting R."/>
            <person name="Kolarzyk A."/>
            <person name="Diaz-Valerio S."/>
            <person name="Poehlein A."/>
            <person name="Brzuszkiewicz E."/>
            <person name="Nesemann K."/>
            <person name="Braus-Stromeyer S."/>
            <person name="Braus G."/>
            <person name="Daniel R."/>
            <person name="Liesegang H."/>
        </authorList>
    </citation>
    <scope>NUCLEOTIDE SEQUENCE [LARGE SCALE GENOMIC DNA]</scope>
    <source>
        <strain evidence="2 3">GOE11</strain>
    </source>
</reference>
<keyword evidence="2" id="KW-0808">Transferase</keyword>
<dbReference type="Gene3D" id="3.40.50.2000">
    <property type="entry name" value="Glycogen Phosphorylase B"/>
    <property type="match status" value="2"/>
</dbReference>
<dbReference type="CDD" id="cd03811">
    <property type="entry name" value="GT4_GT28_WabH-like"/>
    <property type="match status" value="1"/>
</dbReference>
<dbReference type="Proteomes" id="UP000175835">
    <property type="component" value="Unassembled WGS sequence"/>
</dbReference>
<dbReference type="RefSeq" id="WP_070146831.1">
    <property type="nucleotide sequence ID" value="NZ_LXLX01000046.1"/>
</dbReference>
<feature type="domain" description="Glycosyl transferase family 1" evidence="1">
    <location>
        <begin position="226"/>
        <end position="374"/>
    </location>
</feature>
<dbReference type="GO" id="GO:0016757">
    <property type="term" value="F:glycosyltransferase activity"/>
    <property type="evidence" value="ECO:0007669"/>
    <property type="project" value="InterPro"/>
</dbReference>
<dbReference type="SUPFAM" id="SSF53756">
    <property type="entry name" value="UDP-Glycosyltransferase/glycogen phosphorylase"/>
    <property type="match status" value="1"/>
</dbReference>
<proteinExistence type="predicted"/>
<organism evidence="2 3">
    <name type="scientific">Bacillus mycoides</name>
    <dbReference type="NCBI Taxonomy" id="1405"/>
    <lineage>
        <taxon>Bacteria</taxon>
        <taxon>Bacillati</taxon>
        <taxon>Bacillota</taxon>
        <taxon>Bacilli</taxon>
        <taxon>Bacillales</taxon>
        <taxon>Bacillaceae</taxon>
        <taxon>Bacillus</taxon>
        <taxon>Bacillus cereus group</taxon>
    </lineage>
</organism>